<evidence type="ECO:0000313" key="4">
    <source>
        <dbReference type="Proteomes" id="UP000634668"/>
    </source>
</evidence>
<reference evidence="3" key="2">
    <citation type="submission" date="2020-09" db="EMBL/GenBank/DDBJ databases">
        <authorList>
            <person name="Sun Q."/>
            <person name="Kim S."/>
        </authorList>
    </citation>
    <scope>NUCLEOTIDE SEQUENCE</scope>
    <source>
        <strain evidence="3">KCTC 12113</strain>
    </source>
</reference>
<dbReference type="SUPFAM" id="SSF52540">
    <property type="entry name" value="P-loop containing nucleoside triphosphate hydrolases"/>
    <property type="match status" value="1"/>
</dbReference>
<keyword evidence="4" id="KW-1185">Reference proteome</keyword>
<dbReference type="PROSITE" id="PS51194">
    <property type="entry name" value="HELICASE_CTER"/>
    <property type="match status" value="1"/>
</dbReference>
<dbReference type="SMART" id="SM00490">
    <property type="entry name" value="HELICc"/>
    <property type="match status" value="1"/>
</dbReference>
<dbReference type="GO" id="GO:0004386">
    <property type="term" value="F:helicase activity"/>
    <property type="evidence" value="ECO:0007669"/>
    <property type="project" value="UniProtKB-KW"/>
</dbReference>
<protein>
    <submittedName>
        <fullName evidence="3">DEAD/DEAH box helicase</fullName>
    </submittedName>
</protein>
<feature type="domain" description="Helicase ATP-binding" evidence="1">
    <location>
        <begin position="27"/>
        <end position="179"/>
    </location>
</feature>
<dbReference type="CDD" id="cd18799">
    <property type="entry name" value="SF2_C_EcoAI-like"/>
    <property type="match status" value="1"/>
</dbReference>
<sequence length="503" mass="58549">MEYTKKSIDKTLYDYQEEDLQKIFECLDNSPKDFNLLYQLPTGGGKTVVFSEIARRYIQKNNKKVVVLTHRIELSNQTSKMLKGFGVKNKIINSEVKELQDQNQYMCFVAMVETLNNRLQDEKVKIDDIGLVIIDEAHYNSFRKLFKYFKNSIILGVTATPLSSNIKLPMKDHYQKLIVGESISSLIEKQFLANANMYNYDVSLKSLKLGINGDYTVKSSDELYGNQTMLSKLVNAYQEIAKGTKTLIFNNGISTSKYVYETFKKAGYNIRHLDNKNSASERKEILQWFSKTPDAILTSVSILTTGFDEPTVETIILNRATKSLTLYFQMIGRGSRVLPHKDQFTVIDMGNNVARFGLWNAPIDWQEIFHFPDFYLENIKNDEDIEREFVYEMPPEIKKLFSKSKEIEFDVKAEYKRVFAQGKRSKAVLEMSIEQHATICVENSEDVFDARILAKQLKDEIAYRVRQYSYCIMNNTKNYKEWLEEDYERKLRSRISQKFAQIT</sequence>
<dbReference type="InterPro" id="IPR006935">
    <property type="entry name" value="Helicase/UvrB_N"/>
</dbReference>
<evidence type="ECO:0000313" key="3">
    <source>
        <dbReference type="EMBL" id="GGW44172.1"/>
    </source>
</evidence>
<gene>
    <name evidence="3" type="ORF">GCM10007383_30680</name>
</gene>
<name>A0A918J5M5_9FLAO</name>
<dbReference type="InterPro" id="IPR050742">
    <property type="entry name" value="Helicase_Restrict-Modif_Enz"/>
</dbReference>
<dbReference type="Pfam" id="PF04851">
    <property type="entry name" value="ResIII"/>
    <property type="match status" value="1"/>
</dbReference>
<evidence type="ECO:0000259" key="1">
    <source>
        <dbReference type="PROSITE" id="PS51192"/>
    </source>
</evidence>
<dbReference type="RefSeq" id="WP_026814237.1">
    <property type="nucleotide sequence ID" value="NZ_BMWP01000025.1"/>
</dbReference>
<dbReference type="EMBL" id="BMWP01000025">
    <property type="protein sequence ID" value="GGW44172.1"/>
    <property type="molecule type" value="Genomic_DNA"/>
</dbReference>
<reference evidence="3" key="1">
    <citation type="journal article" date="2014" name="Int. J. Syst. Evol. Microbiol.">
        <title>Complete genome sequence of Corynebacterium casei LMG S-19264T (=DSM 44701T), isolated from a smear-ripened cheese.</title>
        <authorList>
            <consortium name="US DOE Joint Genome Institute (JGI-PGF)"/>
            <person name="Walter F."/>
            <person name="Albersmeier A."/>
            <person name="Kalinowski J."/>
            <person name="Ruckert C."/>
        </authorList>
    </citation>
    <scope>NUCLEOTIDE SEQUENCE</scope>
    <source>
        <strain evidence="3">KCTC 12113</strain>
    </source>
</reference>
<organism evidence="3 4">
    <name type="scientific">Arenibacter certesii</name>
    <dbReference type="NCBI Taxonomy" id="228955"/>
    <lineage>
        <taxon>Bacteria</taxon>
        <taxon>Pseudomonadati</taxon>
        <taxon>Bacteroidota</taxon>
        <taxon>Flavobacteriia</taxon>
        <taxon>Flavobacteriales</taxon>
        <taxon>Flavobacteriaceae</taxon>
        <taxon>Arenibacter</taxon>
    </lineage>
</organism>
<comment type="caution">
    <text evidence="3">The sequence shown here is derived from an EMBL/GenBank/DDBJ whole genome shotgun (WGS) entry which is preliminary data.</text>
</comment>
<dbReference type="InterPro" id="IPR027417">
    <property type="entry name" value="P-loop_NTPase"/>
</dbReference>
<dbReference type="InterPro" id="IPR001650">
    <property type="entry name" value="Helicase_C-like"/>
</dbReference>
<dbReference type="Proteomes" id="UP000634668">
    <property type="component" value="Unassembled WGS sequence"/>
</dbReference>
<dbReference type="InterPro" id="IPR014001">
    <property type="entry name" value="Helicase_ATP-bd"/>
</dbReference>
<dbReference type="GO" id="GO:0016787">
    <property type="term" value="F:hydrolase activity"/>
    <property type="evidence" value="ECO:0007669"/>
    <property type="project" value="InterPro"/>
</dbReference>
<dbReference type="Gene3D" id="3.40.50.300">
    <property type="entry name" value="P-loop containing nucleotide triphosphate hydrolases"/>
    <property type="match status" value="2"/>
</dbReference>
<dbReference type="SMART" id="SM00487">
    <property type="entry name" value="DEXDc"/>
    <property type="match status" value="1"/>
</dbReference>
<dbReference type="GO" id="GO:0005829">
    <property type="term" value="C:cytosol"/>
    <property type="evidence" value="ECO:0007669"/>
    <property type="project" value="TreeGrafter"/>
</dbReference>
<dbReference type="PROSITE" id="PS51192">
    <property type="entry name" value="HELICASE_ATP_BIND_1"/>
    <property type="match status" value="1"/>
</dbReference>
<evidence type="ECO:0000259" key="2">
    <source>
        <dbReference type="PROSITE" id="PS51194"/>
    </source>
</evidence>
<dbReference type="AlphaFoldDB" id="A0A918J5M5"/>
<keyword evidence="3" id="KW-0067">ATP-binding</keyword>
<dbReference type="GO" id="GO:0005524">
    <property type="term" value="F:ATP binding"/>
    <property type="evidence" value="ECO:0007669"/>
    <property type="project" value="InterPro"/>
</dbReference>
<keyword evidence="3" id="KW-0547">Nucleotide-binding</keyword>
<accession>A0A918J5M5</accession>
<dbReference type="PANTHER" id="PTHR47396:SF1">
    <property type="entry name" value="ATP-DEPENDENT HELICASE IRC3-RELATED"/>
    <property type="match status" value="1"/>
</dbReference>
<dbReference type="PANTHER" id="PTHR47396">
    <property type="entry name" value="TYPE I RESTRICTION ENZYME ECOKI R PROTEIN"/>
    <property type="match status" value="1"/>
</dbReference>
<proteinExistence type="predicted"/>
<dbReference type="GO" id="GO:0003677">
    <property type="term" value="F:DNA binding"/>
    <property type="evidence" value="ECO:0007669"/>
    <property type="project" value="InterPro"/>
</dbReference>
<feature type="domain" description="Helicase C-terminal" evidence="2">
    <location>
        <begin position="232"/>
        <end position="401"/>
    </location>
</feature>
<dbReference type="Pfam" id="PF00271">
    <property type="entry name" value="Helicase_C"/>
    <property type="match status" value="1"/>
</dbReference>
<keyword evidence="3" id="KW-0378">Hydrolase</keyword>
<keyword evidence="3" id="KW-0347">Helicase</keyword>